<feature type="compositionally biased region" description="Polar residues" evidence="2">
    <location>
        <begin position="175"/>
        <end position="188"/>
    </location>
</feature>
<keyword evidence="1" id="KW-0863">Zinc-finger</keyword>
<feature type="domain" description="CCHC-type" evidence="3">
    <location>
        <begin position="269"/>
        <end position="284"/>
    </location>
</feature>
<dbReference type="SMART" id="SM00343">
    <property type="entry name" value="ZnF_C2HC"/>
    <property type="match status" value="2"/>
</dbReference>
<feature type="region of interest" description="Disordered" evidence="2">
    <location>
        <begin position="164"/>
        <end position="209"/>
    </location>
</feature>
<protein>
    <recommendedName>
        <fullName evidence="3">CCHC-type domain-containing protein</fullName>
    </recommendedName>
</protein>
<name>A0A370P6C9_ASPPH</name>
<keyword evidence="1" id="KW-0862">Zinc</keyword>
<gene>
    <name evidence="4" type="ORF">M752DRAFT_270765</name>
</gene>
<evidence type="ECO:0000256" key="2">
    <source>
        <dbReference type="SAM" id="MobiDB-lite"/>
    </source>
</evidence>
<organism evidence="4 5">
    <name type="scientific">Aspergillus phoenicis ATCC 13157</name>
    <dbReference type="NCBI Taxonomy" id="1353007"/>
    <lineage>
        <taxon>Eukaryota</taxon>
        <taxon>Fungi</taxon>
        <taxon>Dikarya</taxon>
        <taxon>Ascomycota</taxon>
        <taxon>Pezizomycotina</taxon>
        <taxon>Eurotiomycetes</taxon>
        <taxon>Eurotiomycetidae</taxon>
        <taxon>Eurotiales</taxon>
        <taxon>Aspergillaceae</taxon>
        <taxon>Aspergillus</taxon>
    </lineage>
</organism>
<evidence type="ECO:0000313" key="4">
    <source>
        <dbReference type="EMBL" id="RDK37404.1"/>
    </source>
</evidence>
<dbReference type="GO" id="GO:0008270">
    <property type="term" value="F:zinc ion binding"/>
    <property type="evidence" value="ECO:0007669"/>
    <property type="project" value="UniProtKB-KW"/>
</dbReference>
<dbReference type="EMBL" id="KZ851871">
    <property type="protein sequence ID" value="RDK37404.1"/>
    <property type="molecule type" value="Genomic_DNA"/>
</dbReference>
<proteinExistence type="predicted"/>
<keyword evidence="5" id="KW-1185">Reference proteome</keyword>
<evidence type="ECO:0000256" key="1">
    <source>
        <dbReference type="PROSITE-ProRule" id="PRU00047"/>
    </source>
</evidence>
<evidence type="ECO:0000313" key="5">
    <source>
        <dbReference type="Proteomes" id="UP000254937"/>
    </source>
</evidence>
<dbReference type="Gene3D" id="4.10.60.10">
    <property type="entry name" value="Zinc finger, CCHC-type"/>
    <property type="match status" value="1"/>
</dbReference>
<dbReference type="Proteomes" id="UP000254937">
    <property type="component" value="Unassembled WGS sequence"/>
</dbReference>
<reference evidence="4 5" key="1">
    <citation type="submission" date="2018-07" db="EMBL/GenBank/DDBJ databases">
        <title>Section-level genome sequencing of Aspergillus section Nigri to investigate inter- and intra-species variation.</title>
        <authorList>
            <consortium name="DOE Joint Genome Institute"/>
            <person name="Vesth T.C."/>
            <person name="Nybo J.L."/>
            <person name="Theobald S."/>
            <person name="Frisvad J.C."/>
            <person name="Larsen T.O."/>
            <person name="Nielsen K.F."/>
            <person name="Hoof J.B."/>
            <person name="Brandl J."/>
            <person name="Salamov A."/>
            <person name="Riley R."/>
            <person name="Gladden J.M."/>
            <person name="Phatale P."/>
            <person name="Nielsen M.T."/>
            <person name="Lyhne E.K."/>
            <person name="Kogle M.E."/>
            <person name="Strasser K."/>
            <person name="McDonnell E."/>
            <person name="Barry K."/>
            <person name="Clum A."/>
            <person name="Chen C."/>
            <person name="Nolan M."/>
            <person name="Sandor L."/>
            <person name="Kuo A."/>
            <person name="Lipzen A."/>
            <person name="Hainaut M."/>
            <person name="Drula E."/>
            <person name="Tsang A."/>
            <person name="Magnuson J.K."/>
            <person name="Henrissat B."/>
            <person name="Wiebenga A."/>
            <person name="Simmons B.A."/>
            <person name="Makela M.R."/>
            <person name="De vries R.P."/>
            <person name="Grigoriev I.V."/>
            <person name="Mortensen U.H."/>
            <person name="Baker S.E."/>
            <person name="Andersen M.R."/>
        </authorList>
    </citation>
    <scope>NUCLEOTIDE SEQUENCE [LARGE SCALE GENOMIC DNA]</scope>
    <source>
        <strain evidence="4 5">ATCC 13157</strain>
    </source>
</reference>
<dbReference type="InterPro" id="IPR001878">
    <property type="entry name" value="Znf_CCHC"/>
</dbReference>
<evidence type="ECO:0000259" key="3">
    <source>
        <dbReference type="PROSITE" id="PS50158"/>
    </source>
</evidence>
<dbReference type="GO" id="GO:0003676">
    <property type="term" value="F:nucleic acid binding"/>
    <property type="evidence" value="ECO:0007669"/>
    <property type="project" value="InterPro"/>
</dbReference>
<dbReference type="Pfam" id="PF00098">
    <property type="entry name" value="zf-CCHC"/>
    <property type="match status" value="1"/>
</dbReference>
<dbReference type="PROSITE" id="PS50158">
    <property type="entry name" value="ZF_CCHC"/>
    <property type="match status" value="1"/>
</dbReference>
<keyword evidence="1" id="KW-0479">Metal-binding</keyword>
<dbReference type="AlphaFoldDB" id="A0A370P6C9"/>
<accession>A0A370P6C9</accession>
<sequence>MAGTALSVLGLIQPTVIDLLRKGMQNRDDINKLLRNESTMEIVIRGLKEMLDGLEGNGSSDGSDDFLRELFDEFKKSVRALHGEMQQIREAYPNDQSRLRFLGLSPQDHRRSRKLRKLQDHFTDVVEKTDLMRKCAELITRQGGGGGSGSRMHVDPVGVDTNSIADAPRVRSPGRQLQSLSTSQVNRQTRGHRHGRTYENPSRKDLSQTHQDMEKAIYRRQRQGKCRNCGWLGHWEYRCRERCGKCSYTLEGQIWRSHKVSGCEGNVVCFSCGGVGHMHGDCPSN</sequence>